<evidence type="ECO:0000259" key="1">
    <source>
        <dbReference type="Pfam" id="PF11726"/>
    </source>
</evidence>
<gene>
    <name evidence="2" type="ORF">EGO53_21010</name>
</gene>
<dbReference type="InterPro" id="IPR057271">
    <property type="entry name" value="YagK_YfjJ_C"/>
</dbReference>
<feature type="domain" description="YagK/YfjJ C-terminal" evidence="1">
    <location>
        <begin position="21"/>
        <end position="190"/>
    </location>
</feature>
<name>A0A515D534_SERLI</name>
<evidence type="ECO:0000313" key="2">
    <source>
        <dbReference type="EMBL" id="QDL35524.1"/>
    </source>
</evidence>
<sequence length="192" mass="21641">MYYIFNDFWQQRIAATFQNALDAYPRVLMLRVDLRLPDAPAATDATDATVISRFTESLKAKITACQLRRKQEGKRVHPTTLRYVWAREFGERSGKKHYHAVLLLNRESWCGAGDYNSPHTLAGMIKQAWCSALQVDVQQHATLANFPENPALWIDRGNSAQLQQALARADYLAKDHTKVTGDGGRNFGCSQG</sequence>
<protein>
    <submittedName>
        <fullName evidence="2">Inovirus Gp2 family protein</fullName>
    </submittedName>
</protein>
<reference evidence="2 3" key="1">
    <citation type="submission" date="2018-11" db="EMBL/GenBank/DDBJ databases">
        <title>The first complete genome of Serratia liquefaciens isolated from metalophyte plant revel distinctness adaptive mechanisms in an extreme habitat.</title>
        <authorList>
            <person name="Caneschi W.L."/>
            <person name="Sanchez A.B."/>
            <person name="Felestrino E.B."/>
            <person name="Assis R.A.B."/>
            <person name="Lemes C.G.C."/>
            <person name="Cordeiro I.F."/>
            <person name="Fonseca N.P."/>
            <person name="Villa M."/>
            <person name="Vieira I.T."/>
            <person name="Moraes L.A."/>
            <person name="Kamino L.H.Y."/>
            <person name="do Carmo F."/>
            <person name="Garcia C.M."/>
            <person name="Almeida N.F."/>
            <person name="Silva R.S."/>
            <person name="Ferro J.A."/>
            <person name="Ferro M.I.T."/>
            <person name="Varani A.M."/>
            <person name="Ferreira R.M."/>
            <person name="dos Santos V.L."/>
            <person name="Silva U.C."/>
            <person name="Setubal J.C."/>
            <person name="Moreira L.M."/>
        </authorList>
    </citation>
    <scope>NUCLEOTIDE SEQUENCE [LARGE SCALE GENOMIC DNA]</scope>
    <source>
        <strain evidence="2 3">FG3</strain>
    </source>
</reference>
<dbReference type="RefSeq" id="WP_142816460.1">
    <property type="nucleotide sequence ID" value="NZ_CP033893.1"/>
</dbReference>
<accession>A0A515D534</accession>
<dbReference type="Proteomes" id="UP000317572">
    <property type="component" value="Chromosome"/>
</dbReference>
<dbReference type="EMBL" id="CP033893">
    <property type="protein sequence ID" value="QDL35524.1"/>
    <property type="molecule type" value="Genomic_DNA"/>
</dbReference>
<proteinExistence type="predicted"/>
<dbReference type="AlphaFoldDB" id="A0A515D534"/>
<dbReference type="Pfam" id="PF11726">
    <property type="entry name" value="YagK_YfjJ_C"/>
    <property type="match status" value="1"/>
</dbReference>
<evidence type="ECO:0000313" key="3">
    <source>
        <dbReference type="Proteomes" id="UP000317572"/>
    </source>
</evidence>
<organism evidence="2 3">
    <name type="scientific">Serratia liquefaciens</name>
    <dbReference type="NCBI Taxonomy" id="614"/>
    <lineage>
        <taxon>Bacteria</taxon>
        <taxon>Pseudomonadati</taxon>
        <taxon>Pseudomonadota</taxon>
        <taxon>Gammaproteobacteria</taxon>
        <taxon>Enterobacterales</taxon>
        <taxon>Yersiniaceae</taxon>
        <taxon>Serratia</taxon>
    </lineage>
</organism>